<evidence type="ECO:0000313" key="6">
    <source>
        <dbReference type="Proteomes" id="UP000199036"/>
    </source>
</evidence>
<name>A0A1I5EMZ5_9FLAO</name>
<proteinExistence type="predicted"/>
<dbReference type="SUPFAM" id="SSF53756">
    <property type="entry name" value="UDP-Glycosyltransferase/glycogen phosphorylase"/>
    <property type="match status" value="1"/>
</dbReference>
<dbReference type="PANTHER" id="PTHR12526">
    <property type="entry name" value="GLYCOSYLTRANSFERASE"/>
    <property type="match status" value="1"/>
</dbReference>
<feature type="domain" description="Glycosyl transferase family 1" evidence="3">
    <location>
        <begin position="177"/>
        <end position="338"/>
    </location>
</feature>
<dbReference type="PANTHER" id="PTHR12526:SF629">
    <property type="entry name" value="TEICHURONIC ACID BIOSYNTHESIS GLYCOSYLTRANSFERASE TUAH-RELATED"/>
    <property type="match status" value="1"/>
</dbReference>
<sequence length="362" mass="41389">MKILNVTSIVEWRGGDAQMFTIYNLLKKYDELDQYILCPENSVLYKKALNDKAQVIAYTKKNKVFSLIKPIIKCVKKFNIDILHIHDSSALSAAIIAKMLVKKDLKIIYSRKRNNTIKNNFFKKLKYDNKYIFKIVSVSKAVEKIFVDINIPKEKLLTIYDAINVSEFANKSKTGLIHKELNFPEELKIIGNISSLAKQKDLVTFINTAEKVIEKNSNVRFVILGTGPEEQILKELVQTKQLQNIIYFLGFKTNVADYLKEFDILLMTSITEGLPLTIYEAFASKIPIVSTKAGGIPEVVKDGINGYLTEIGDADLLAEKCLLLLEQPDTANKFKKYSFDLVTSQFDLKNLEENYYNFYTNL</sequence>
<evidence type="ECO:0000313" key="5">
    <source>
        <dbReference type="EMBL" id="SFO12892.1"/>
    </source>
</evidence>
<dbReference type="OrthoDB" id="1522162at2"/>
<dbReference type="RefSeq" id="WP_091525266.1">
    <property type="nucleotide sequence ID" value="NZ_FOVI01000021.1"/>
</dbReference>
<dbReference type="InterPro" id="IPR028098">
    <property type="entry name" value="Glyco_trans_4-like_N"/>
</dbReference>
<gene>
    <name evidence="5" type="ORF">SAMN05421741_12154</name>
</gene>
<dbReference type="AlphaFoldDB" id="A0A1I5EMZ5"/>
<dbReference type="GO" id="GO:0016757">
    <property type="term" value="F:glycosyltransferase activity"/>
    <property type="evidence" value="ECO:0007669"/>
    <property type="project" value="UniProtKB-KW"/>
</dbReference>
<dbReference type="Pfam" id="PF13439">
    <property type="entry name" value="Glyco_transf_4"/>
    <property type="match status" value="1"/>
</dbReference>
<dbReference type="CDD" id="cd03811">
    <property type="entry name" value="GT4_GT28_WabH-like"/>
    <property type="match status" value="1"/>
</dbReference>
<evidence type="ECO:0000259" key="4">
    <source>
        <dbReference type="Pfam" id="PF13439"/>
    </source>
</evidence>
<reference evidence="6" key="1">
    <citation type="submission" date="2016-10" db="EMBL/GenBank/DDBJ databases">
        <authorList>
            <person name="Varghese N."/>
            <person name="Submissions S."/>
        </authorList>
    </citation>
    <scope>NUCLEOTIDE SEQUENCE [LARGE SCALE GENOMIC DNA]</scope>
    <source>
        <strain evidence="6">DS-12</strain>
    </source>
</reference>
<accession>A0A1I5EMZ5</accession>
<evidence type="ECO:0000256" key="1">
    <source>
        <dbReference type="ARBA" id="ARBA00022676"/>
    </source>
</evidence>
<keyword evidence="2 5" id="KW-0808">Transferase</keyword>
<dbReference type="EMBL" id="FOVI01000021">
    <property type="protein sequence ID" value="SFO12892.1"/>
    <property type="molecule type" value="Genomic_DNA"/>
</dbReference>
<dbReference type="Pfam" id="PF00534">
    <property type="entry name" value="Glycos_transf_1"/>
    <property type="match status" value="1"/>
</dbReference>
<dbReference type="STRING" id="913024.SAMN05421741_12154"/>
<protein>
    <submittedName>
        <fullName evidence="5">Glycosyltransferase involved in cell wall bisynthesis</fullName>
    </submittedName>
</protein>
<evidence type="ECO:0000259" key="3">
    <source>
        <dbReference type="Pfam" id="PF00534"/>
    </source>
</evidence>
<keyword evidence="6" id="KW-1185">Reference proteome</keyword>
<feature type="domain" description="Glycosyltransferase subfamily 4-like N-terminal" evidence="4">
    <location>
        <begin position="57"/>
        <end position="166"/>
    </location>
</feature>
<keyword evidence="1" id="KW-0328">Glycosyltransferase</keyword>
<dbReference type="Gene3D" id="3.40.50.2000">
    <property type="entry name" value="Glycogen Phosphorylase B"/>
    <property type="match status" value="2"/>
</dbReference>
<dbReference type="Proteomes" id="UP000199036">
    <property type="component" value="Unassembled WGS sequence"/>
</dbReference>
<evidence type="ECO:0000256" key="2">
    <source>
        <dbReference type="ARBA" id="ARBA00022679"/>
    </source>
</evidence>
<organism evidence="5 6">
    <name type="scientific">Paenimyroides ummariense</name>
    <dbReference type="NCBI Taxonomy" id="913024"/>
    <lineage>
        <taxon>Bacteria</taxon>
        <taxon>Pseudomonadati</taxon>
        <taxon>Bacteroidota</taxon>
        <taxon>Flavobacteriia</taxon>
        <taxon>Flavobacteriales</taxon>
        <taxon>Flavobacteriaceae</taxon>
        <taxon>Paenimyroides</taxon>
    </lineage>
</organism>
<dbReference type="InterPro" id="IPR001296">
    <property type="entry name" value="Glyco_trans_1"/>
</dbReference>